<feature type="signal peptide" evidence="1">
    <location>
        <begin position="1"/>
        <end position="28"/>
    </location>
</feature>
<evidence type="ECO:0000259" key="2">
    <source>
        <dbReference type="SMART" id="SM00912"/>
    </source>
</evidence>
<proteinExistence type="predicted"/>
<dbReference type="InterPro" id="IPR012334">
    <property type="entry name" value="Pectin_lyas_fold"/>
</dbReference>
<protein>
    <submittedName>
        <fullName evidence="3">S-layer family protein</fullName>
    </submittedName>
</protein>
<dbReference type="Proteomes" id="UP000481033">
    <property type="component" value="Unassembled WGS sequence"/>
</dbReference>
<dbReference type="AlphaFoldDB" id="A0A6M0RN14"/>
<feature type="domain" description="Filamentous haemagglutinin FhaB/tRNA nuclease CdiA-like TPS" evidence="2">
    <location>
        <begin position="28"/>
        <end position="147"/>
    </location>
</feature>
<name>A0A6M0RN14_9CYAN</name>
<gene>
    <name evidence="3" type="ORF">DXZ20_18295</name>
</gene>
<reference evidence="3 4" key="1">
    <citation type="journal article" date="2020" name="Microb. Ecol.">
        <title>Ecogenomics of the Marine Benthic Filamentous Cyanobacterium Adonisia.</title>
        <authorList>
            <person name="Walter J.M."/>
            <person name="Coutinho F.H."/>
            <person name="Leomil L."/>
            <person name="Hargreaves P.I."/>
            <person name="Campeao M.E."/>
            <person name="Vieira V.V."/>
            <person name="Silva B.S."/>
            <person name="Fistarol G.O."/>
            <person name="Salomon P.S."/>
            <person name="Sawabe T."/>
            <person name="Mino S."/>
            <person name="Hosokawa M."/>
            <person name="Miyashita H."/>
            <person name="Maruyama F."/>
            <person name="van Verk M.C."/>
            <person name="Dutilh B.E."/>
            <person name="Thompson C.C."/>
            <person name="Thompson F.L."/>
        </authorList>
    </citation>
    <scope>NUCLEOTIDE SEQUENCE [LARGE SCALE GENOMIC DNA]</scope>
    <source>
        <strain evidence="3 4">CCMR0081</strain>
    </source>
</reference>
<keyword evidence="1" id="KW-0732">Signal</keyword>
<evidence type="ECO:0000313" key="3">
    <source>
        <dbReference type="EMBL" id="NEZ57579.1"/>
    </source>
</evidence>
<dbReference type="SUPFAM" id="SSF51126">
    <property type="entry name" value="Pectin lyase-like"/>
    <property type="match status" value="1"/>
</dbReference>
<keyword evidence="4" id="KW-1185">Reference proteome</keyword>
<dbReference type="Gene3D" id="2.160.20.10">
    <property type="entry name" value="Single-stranded right-handed beta-helix, Pectin lyase-like"/>
    <property type="match status" value="2"/>
</dbReference>
<organism evidence="3 4">
    <name type="scientific">Adonisia turfae CCMR0081</name>
    <dbReference type="NCBI Taxonomy" id="2292702"/>
    <lineage>
        <taxon>Bacteria</taxon>
        <taxon>Bacillati</taxon>
        <taxon>Cyanobacteriota</taxon>
        <taxon>Adonisia</taxon>
        <taxon>Adonisia turfae</taxon>
    </lineage>
</organism>
<sequence length="925" mass="94236">MVKQYNLGLWVASKLLACGLLSCQTAWAQVIPDGTTATPDPGSCAVSCTITGGTTDSTGTNLFHSFSEFSVPDGSTVTFDHDPALVNILARVVNGPLSMIEGTIRTDVTSDTNLFLINPQGIIFGPRGSLELGGSFVATTADAIQFGEQGSFSTTEINSDVVRLTVDPSALLFTQSAPQPIINQSTALNPTSLNFGLSIQENNSLLLVGGDVILEKSSPTNFSGGIITAPSGRVELGGVKGAATVGLDIDGGRISLSYPDDVPLANVILDRGRLNISNSFFSVDRSAGSLVIRANSISFINRSIIDSATSGPDNAGNILLYANQSVTFDDGGISVSTGGSGNGGNLIVLTDILSLDNNATLSVRTNGAGNAGEISLIANSIILSDSDIIAEAFGDPAPAGSAGKIEIQTGTLSLVNNSSISTQTFGPAIDTEAAGLINIDARESVSLANDGSSITSATKGQRNASNIIINTPELTIQDFASISAVGNLTDDGMPTEGDAGNIVINGANQVTLSNGFITTETNTLGRGGNITLNTDQLTANSGARITATATATAAATTQGGSVTLNIDQINLSGETTGILAETQGPANAGLITLGPNHNNNAVTVNFQDNANISAATSGSGDGGRVVALAPEGITLTGNGSLSTRSTGAGPAGDIDIQTNGQFRVQNGAEVEVSGEGTGNSGMLDVIAETVVLNDGKLLASVQAGEDGNINLEIEDALILRGDSLISAEAFNDANGGNVNITTPFIIALSPDGPNGNDIQAIARQGNGGRIAIQANTLFGIEENKATLGNRTNDIDASSEAGIDGEVIIETLQVDPDEGIDPLPSTLATPEISQGCQAGSNGQFIATGQGGLPSNPYEPLSSDGIQEDIYPAGQTIPQPVSTQQTDTTDTLIEAQGWNRDEQGNIVLLVTTPDTHSSCQVTLNGAF</sequence>
<dbReference type="InterPro" id="IPR008638">
    <property type="entry name" value="FhaB/CdiA-like_TPS"/>
</dbReference>
<dbReference type="InterPro" id="IPR011050">
    <property type="entry name" value="Pectin_lyase_fold/virulence"/>
</dbReference>
<comment type="caution">
    <text evidence="3">The sequence shown here is derived from an EMBL/GenBank/DDBJ whole genome shotgun (WGS) entry which is preliminary data.</text>
</comment>
<dbReference type="EMBL" id="QXHD01000004">
    <property type="protein sequence ID" value="NEZ57579.1"/>
    <property type="molecule type" value="Genomic_DNA"/>
</dbReference>
<accession>A0A6M0RN14</accession>
<dbReference type="SMART" id="SM00912">
    <property type="entry name" value="Haemagg_act"/>
    <property type="match status" value="1"/>
</dbReference>
<evidence type="ECO:0000313" key="4">
    <source>
        <dbReference type="Proteomes" id="UP000481033"/>
    </source>
</evidence>
<evidence type="ECO:0000256" key="1">
    <source>
        <dbReference type="SAM" id="SignalP"/>
    </source>
</evidence>
<feature type="chain" id="PRO_5026765915" evidence="1">
    <location>
        <begin position="29"/>
        <end position="925"/>
    </location>
</feature>
<dbReference type="Pfam" id="PF05860">
    <property type="entry name" value="TPS"/>
    <property type="match status" value="1"/>
</dbReference>
<dbReference type="NCBIfam" id="TIGR01901">
    <property type="entry name" value="adhes_NPXG"/>
    <property type="match status" value="1"/>
</dbReference>
<dbReference type="RefSeq" id="WP_163699684.1">
    <property type="nucleotide sequence ID" value="NZ_QXHD01000004.1"/>
</dbReference>